<dbReference type="Proteomes" id="UP000241085">
    <property type="component" value="Unassembled WGS sequence"/>
</dbReference>
<dbReference type="AlphaFoldDB" id="A0A2T4URU4"/>
<evidence type="ECO:0000313" key="2">
    <source>
        <dbReference type="EMBL" id="PTL72243.1"/>
    </source>
</evidence>
<name>A0A2T4URU4_9MICO</name>
<protein>
    <submittedName>
        <fullName evidence="2">Uncharacterized protein</fullName>
    </submittedName>
</protein>
<reference evidence="2 3" key="1">
    <citation type="submission" date="2018-03" db="EMBL/GenBank/DDBJ databases">
        <title>Bacteriophage NCPPB3778 and a type I-E CRISPR drive the evolution of the US Biological Select Agent, Rathayibacter toxicus.</title>
        <authorList>
            <person name="Davis E.W.II."/>
            <person name="Tabima J.F."/>
            <person name="Weisberg A.J."/>
            <person name="Dantas Lopes L."/>
            <person name="Wiseman M.S."/>
            <person name="Wiseman M.S."/>
            <person name="Pupko T."/>
            <person name="Belcher M.S."/>
            <person name="Sechler A.J."/>
            <person name="Tancos M.A."/>
            <person name="Schroeder B.K."/>
            <person name="Murray T.D."/>
            <person name="Luster D.G."/>
            <person name="Schneider W.L."/>
            <person name="Rogers E."/>
            <person name="Andreote F.D."/>
            <person name="Grunwald N.J."/>
            <person name="Putnam M.L."/>
            <person name="Chang J.H."/>
        </authorList>
    </citation>
    <scope>NUCLEOTIDE SEQUENCE [LARGE SCALE GENOMIC DNA]</scope>
    <source>
        <strain evidence="2 3">DSM 15933</strain>
    </source>
</reference>
<gene>
    <name evidence="2" type="ORF">C1I63_04890</name>
</gene>
<evidence type="ECO:0000313" key="3">
    <source>
        <dbReference type="Proteomes" id="UP000241085"/>
    </source>
</evidence>
<dbReference type="EMBL" id="PZPL01000001">
    <property type="protein sequence ID" value="PTL72243.1"/>
    <property type="molecule type" value="Genomic_DNA"/>
</dbReference>
<organism evidence="2 3">
    <name type="scientific">Rathayibacter caricis DSM 15933</name>
    <dbReference type="NCBI Taxonomy" id="1328867"/>
    <lineage>
        <taxon>Bacteria</taxon>
        <taxon>Bacillati</taxon>
        <taxon>Actinomycetota</taxon>
        <taxon>Actinomycetes</taxon>
        <taxon>Micrococcales</taxon>
        <taxon>Microbacteriaceae</taxon>
        <taxon>Rathayibacter</taxon>
    </lineage>
</organism>
<proteinExistence type="predicted"/>
<feature type="region of interest" description="Disordered" evidence="1">
    <location>
        <begin position="1"/>
        <end position="31"/>
    </location>
</feature>
<comment type="caution">
    <text evidence="2">The sequence shown here is derived from an EMBL/GenBank/DDBJ whole genome shotgun (WGS) entry which is preliminary data.</text>
</comment>
<accession>A0A2T4URU4</accession>
<evidence type="ECO:0000256" key="1">
    <source>
        <dbReference type="SAM" id="MobiDB-lite"/>
    </source>
</evidence>
<keyword evidence="3" id="KW-1185">Reference proteome</keyword>
<sequence>MVAAAEALHPVAVGADLTVSARGGTLPTSRDDERSVDLFLRSVPEGAAPEESRAIQEAVEESLLAEGWAEDDELSRGDGERWFLRAGDEGTVNGDGDSPGDWHVSVRDRQGCVQIDLKSPFGLRTGTQYDVEDLIEERHPEWRSPDGVLPR</sequence>
<dbReference type="RefSeq" id="WP_107573972.1">
    <property type="nucleotide sequence ID" value="NZ_PZPL01000001.1"/>
</dbReference>